<evidence type="ECO:0008006" key="5">
    <source>
        <dbReference type="Google" id="ProtNLM"/>
    </source>
</evidence>
<protein>
    <recommendedName>
        <fullName evidence="5">PASTA domain-containing protein</fullName>
    </recommendedName>
</protein>
<dbReference type="Proteomes" id="UP001500432">
    <property type="component" value="Unassembled WGS sequence"/>
</dbReference>
<dbReference type="EMBL" id="BAAAQW010000005">
    <property type="protein sequence ID" value="GAA2199927.1"/>
    <property type="molecule type" value="Genomic_DNA"/>
</dbReference>
<organism evidence="3 4">
    <name type="scientific">Sinomonas flava</name>
    <dbReference type="NCBI Taxonomy" id="496857"/>
    <lineage>
        <taxon>Bacteria</taxon>
        <taxon>Bacillati</taxon>
        <taxon>Actinomycetota</taxon>
        <taxon>Actinomycetes</taxon>
        <taxon>Micrococcales</taxon>
        <taxon>Micrococcaceae</taxon>
        <taxon>Sinomonas</taxon>
    </lineage>
</organism>
<evidence type="ECO:0000313" key="3">
    <source>
        <dbReference type="EMBL" id="GAA2199927.1"/>
    </source>
</evidence>
<feature type="chain" id="PRO_5047476184" description="PASTA domain-containing protein" evidence="2">
    <location>
        <begin position="23"/>
        <end position="137"/>
    </location>
</feature>
<evidence type="ECO:0000256" key="1">
    <source>
        <dbReference type="SAM" id="MobiDB-lite"/>
    </source>
</evidence>
<proteinExistence type="predicted"/>
<keyword evidence="4" id="KW-1185">Reference proteome</keyword>
<evidence type="ECO:0000256" key="2">
    <source>
        <dbReference type="SAM" id="SignalP"/>
    </source>
</evidence>
<accession>A0ABP5NKA2</accession>
<keyword evidence="2" id="KW-0732">Signal</keyword>
<sequence length="137" mass="13738">MKKFICAALMMLTLSGCGGATAAAPAVTETVTVPGPTVTVTVTAAPAPTPAPSTSPAKPATSTTPAKPATAVIPSDIVGMNAEALDDDLKALGFTKVVYNSDTGKTVLLLSNWTVTGIDNPGTTQSTDRAVVVHVTK</sequence>
<gene>
    <name evidence="3" type="ORF">GCM10009849_18310</name>
</gene>
<reference evidence="4" key="1">
    <citation type="journal article" date="2019" name="Int. J. Syst. Evol. Microbiol.">
        <title>The Global Catalogue of Microorganisms (GCM) 10K type strain sequencing project: providing services to taxonomists for standard genome sequencing and annotation.</title>
        <authorList>
            <consortium name="The Broad Institute Genomics Platform"/>
            <consortium name="The Broad Institute Genome Sequencing Center for Infectious Disease"/>
            <person name="Wu L."/>
            <person name="Ma J."/>
        </authorList>
    </citation>
    <scope>NUCLEOTIDE SEQUENCE [LARGE SCALE GENOMIC DNA]</scope>
    <source>
        <strain evidence="4">JCM 16034</strain>
    </source>
</reference>
<dbReference type="PROSITE" id="PS51257">
    <property type="entry name" value="PROKAR_LIPOPROTEIN"/>
    <property type="match status" value="1"/>
</dbReference>
<feature type="signal peptide" evidence="2">
    <location>
        <begin position="1"/>
        <end position="22"/>
    </location>
</feature>
<feature type="compositionally biased region" description="Low complexity" evidence="1">
    <location>
        <begin position="54"/>
        <end position="68"/>
    </location>
</feature>
<comment type="caution">
    <text evidence="3">The sequence shown here is derived from an EMBL/GenBank/DDBJ whole genome shotgun (WGS) entry which is preliminary data.</text>
</comment>
<feature type="region of interest" description="Disordered" evidence="1">
    <location>
        <begin position="43"/>
        <end position="68"/>
    </location>
</feature>
<name>A0ABP5NKA2_9MICC</name>
<evidence type="ECO:0000313" key="4">
    <source>
        <dbReference type="Proteomes" id="UP001500432"/>
    </source>
</evidence>